<gene>
    <name evidence="1" type="ORF">pdam_00018191</name>
</gene>
<name>A0A3M6TU53_POCDA</name>
<protein>
    <submittedName>
        <fullName evidence="1">Uncharacterized protein</fullName>
    </submittedName>
</protein>
<dbReference type="EMBL" id="RCHS01002919">
    <property type="protein sequence ID" value="RMX44957.1"/>
    <property type="molecule type" value="Genomic_DNA"/>
</dbReference>
<evidence type="ECO:0000313" key="1">
    <source>
        <dbReference type="EMBL" id="RMX44957.1"/>
    </source>
</evidence>
<dbReference type="Proteomes" id="UP000275408">
    <property type="component" value="Unassembled WGS sequence"/>
</dbReference>
<proteinExistence type="predicted"/>
<reference evidence="1 2" key="1">
    <citation type="journal article" date="2018" name="Sci. Rep.">
        <title>Comparative analysis of the Pocillopora damicornis genome highlights role of immune system in coral evolution.</title>
        <authorList>
            <person name="Cunning R."/>
            <person name="Bay R.A."/>
            <person name="Gillette P."/>
            <person name="Baker A.C."/>
            <person name="Traylor-Knowles N."/>
        </authorList>
    </citation>
    <scope>NUCLEOTIDE SEQUENCE [LARGE SCALE GENOMIC DNA]</scope>
    <source>
        <strain evidence="1">RSMAS</strain>
        <tissue evidence="1">Whole animal</tissue>
    </source>
</reference>
<comment type="caution">
    <text evidence="1">The sequence shown here is derived from an EMBL/GenBank/DDBJ whole genome shotgun (WGS) entry which is preliminary data.</text>
</comment>
<keyword evidence="2" id="KW-1185">Reference proteome</keyword>
<accession>A0A3M6TU53</accession>
<organism evidence="1 2">
    <name type="scientific">Pocillopora damicornis</name>
    <name type="common">Cauliflower coral</name>
    <name type="synonym">Millepora damicornis</name>
    <dbReference type="NCBI Taxonomy" id="46731"/>
    <lineage>
        <taxon>Eukaryota</taxon>
        <taxon>Metazoa</taxon>
        <taxon>Cnidaria</taxon>
        <taxon>Anthozoa</taxon>
        <taxon>Hexacorallia</taxon>
        <taxon>Scleractinia</taxon>
        <taxon>Astrocoeniina</taxon>
        <taxon>Pocilloporidae</taxon>
        <taxon>Pocillopora</taxon>
    </lineage>
</organism>
<evidence type="ECO:0000313" key="2">
    <source>
        <dbReference type="Proteomes" id="UP000275408"/>
    </source>
</evidence>
<sequence length="126" mass="14479">MEPYVQEIRTWMLSDKFKINDSKTEFFMIGNEWSTAEQKEHTENGLEKHSERHEGQILSGISSTQARENIFVSLAKVSVAESVNKGVDAAREKCQQRENTIYRTIYVDVSGKCKEEKDSTWSIAND</sequence>
<dbReference type="AlphaFoldDB" id="A0A3M6TU53"/>